<accession>A0ABS4KNL3</accession>
<protein>
    <submittedName>
        <fullName evidence="1">MinD-like ATPase involved in chromosome partitioning or flagellar assembly</fullName>
    </submittedName>
</protein>
<evidence type="ECO:0000313" key="2">
    <source>
        <dbReference type="Proteomes" id="UP001314903"/>
    </source>
</evidence>
<dbReference type="EMBL" id="JAGGLI010000041">
    <property type="protein sequence ID" value="MBP2028806.1"/>
    <property type="molecule type" value="Genomic_DNA"/>
</dbReference>
<dbReference type="InterPro" id="IPR027417">
    <property type="entry name" value="P-loop_NTPase"/>
</dbReference>
<sequence>MLKNDKRIRIFIGHYGSGKTEVAVNYALKLTEVSEKKVALADLDVVNLYFRSRERQKELEDKGIRVISSSIEGGALDLPAVSAEVMSPMEDHSYDYVIDVGGDSVGGRVLGRFSHLIEEGDYDMFMIVNANREQTQTLDEVLNQIKSIEQTTRLKVTALINNTHLVRNTTIDDVIKGDSLVKQVSEATGLQVRYVSAIEQIANHIPEGTLGEVFKINLMMRTDWM</sequence>
<reference evidence="1 2" key="1">
    <citation type="submission" date="2021-03" db="EMBL/GenBank/DDBJ databases">
        <title>Genomic Encyclopedia of Type Strains, Phase IV (KMG-IV): sequencing the most valuable type-strain genomes for metagenomic binning, comparative biology and taxonomic classification.</title>
        <authorList>
            <person name="Goeker M."/>
        </authorList>
    </citation>
    <scope>NUCLEOTIDE SEQUENCE [LARGE SCALE GENOMIC DNA]</scope>
    <source>
        <strain evidence="1 2">DSM 27512</strain>
    </source>
</reference>
<dbReference type="Proteomes" id="UP001314903">
    <property type="component" value="Unassembled WGS sequence"/>
</dbReference>
<proteinExistence type="predicted"/>
<evidence type="ECO:0000313" key="1">
    <source>
        <dbReference type="EMBL" id="MBP2028806.1"/>
    </source>
</evidence>
<keyword evidence="2" id="KW-1185">Reference proteome</keyword>
<dbReference type="SUPFAM" id="SSF52540">
    <property type="entry name" value="P-loop containing nucleoside triphosphate hydrolases"/>
    <property type="match status" value="1"/>
</dbReference>
<organism evidence="1 2">
    <name type="scientific">Acetoanaerobium pronyense</name>
    <dbReference type="NCBI Taxonomy" id="1482736"/>
    <lineage>
        <taxon>Bacteria</taxon>
        <taxon>Bacillati</taxon>
        <taxon>Bacillota</taxon>
        <taxon>Clostridia</taxon>
        <taxon>Peptostreptococcales</taxon>
        <taxon>Filifactoraceae</taxon>
        <taxon>Acetoanaerobium</taxon>
    </lineage>
</organism>
<comment type="caution">
    <text evidence="1">The sequence shown here is derived from an EMBL/GenBank/DDBJ whole genome shotgun (WGS) entry which is preliminary data.</text>
</comment>
<dbReference type="RefSeq" id="WP_209661866.1">
    <property type="nucleotide sequence ID" value="NZ_JAGGLI010000041.1"/>
</dbReference>
<gene>
    <name evidence="1" type="ORF">J2Z35_002636</name>
</gene>
<dbReference type="Gene3D" id="3.40.50.300">
    <property type="entry name" value="P-loop containing nucleotide triphosphate hydrolases"/>
    <property type="match status" value="1"/>
</dbReference>
<name>A0ABS4KNL3_9FIRM</name>